<evidence type="ECO:0000256" key="1">
    <source>
        <dbReference type="ARBA" id="ARBA00004141"/>
    </source>
</evidence>
<dbReference type="EMBL" id="FPHK01000090">
    <property type="protein sequence ID" value="SFV65467.1"/>
    <property type="molecule type" value="Genomic_DNA"/>
</dbReference>
<feature type="transmembrane region" description="Helical" evidence="5">
    <location>
        <begin position="355"/>
        <end position="371"/>
    </location>
</feature>
<keyword evidence="3 5" id="KW-1133">Transmembrane helix</keyword>
<protein>
    <submittedName>
        <fullName evidence="7">Acriflavin resistance protein</fullName>
    </submittedName>
</protein>
<feature type="transmembrane region" description="Helical" evidence="5">
    <location>
        <begin position="377"/>
        <end position="394"/>
    </location>
</feature>
<feature type="transmembrane region" description="Helical" evidence="5">
    <location>
        <begin position="12"/>
        <end position="42"/>
    </location>
</feature>
<organism evidence="7">
    <name type="scientific">hydrothermal vent metagenome</name>
    <dbReference type="NCBI Taxonomy" id="652676"/>
    <lineage>
        <taxon>unclassified sequences</taxon>
        <taxon>metagenomes</taxon>
        <taxon>ecological metagenomes</taxon>
    </lineage>
</organism>
<feature type="domain" description="O-antigen ligase-related" evidence="6">
    <location>
        <begin position="182"/>
        <end position="335"/>
    </location>
</feature>
<evidence type="ECO:0000256" key="3">
    <source>
        <dbReference type="ARBA" id="ARBA00022989"/>
    </source>
</evidence>
<proteinExistence type="predicted"/>
<dbReference type="PANTHER" id="PTHR37422:SF17">
    <property type="entry name" value="O-ANTIGEN LIGASE"/>
    <property type="match status" value="1"/>
</dbReference>
<keyword evidence="4 5" id="KW-0472">Membrane</keyword>
<feature type="transmembrane region" description="Helical" evidence="5">
    <location>
        <begin position="321"/>
        <end position="343"/>
    </location>
</feature>
<feature type="transmembrane region" description="Helical" evidence="5">
    <location>
        <begin position="57"/>
        <end position="75"/>
    </location>
</feature>
<evidence type="ECO:0000313" key="7">
    <source>
        <dbReference type="EMBL" id="SFV65467.1"/>
    </source>
</evidence>
<feature type="transmembrane region" description="Helical" evidence="5">
    <location>
        <begin position="150"/>
        <end position="169"/>
    </location>
</feature>
<evidence type="ECO:0000256" key="2">
    <source>
        <dbReference type="ARBA" id="ARBA00022692"/>
    </source>
</evidence>
<dbReference type="Pfam" id="PF04932">
    <property type="entry name" value="Wzy_C"/>
    <property type="match status" value="1"/>
</dbReference>
<evidence type="ECO:0000256" key="4">
    <source>
        <dbReference type="ARBA" id="ARBA00023136"/>
    </source>
</evidence>
<dbReference type="PANTHER" id="PTHR37422">
    <property type="entry name" value="TEICHURONIC ACID BIOSYNTHESIS PROTEIN TUAE"/>
    <property type="match status" value="1"/>
</dbReference>
<feature type="transmembrane region" description="Helical" evidence="5">
    <location>
        <begin position="221"/>
        <end position="239"/>
    </location>
</feature>
<dbReference type="InterPro" id="IPR051533">
    <property type="entry name" value="WaaL-like"/>
</dbReference>
<dbReference type="InterPro" id="IPR007016">
    <property type="entry name" value="O-antigen_ligase-rel_domated"/>
</dbReference>
<comment type="subcellular location">
    <subcellularLocation>
        <location evidence="1">Membrane</location>
        <topology evidence="1">Multi-pass membrane protein</topology>
    </subcellularLocation>
</comment>
<evidence type="ECO:0000259" key="6">
    <source>
        <dbReference type="Pfam" id="PF04932"/>
    </source>
</evidence>
<evidence type="ECO:0000256" key="5">
    <source>
        <dbReference type="SAM" id="Phobius"/>
    </source>
</evidence>
<reference evidence="7" key="1">
    <citation type="submission" date="2016-10" db="EMBL/GenBank/DDBJ databases">
        <authorList>
            <person name="de Groot N.N."/>
        </authorList>
    </citation>
    <scope>NUCLEOTIDE SEQUENCE</scope>
</reference>
<dbReference type="GO" id="GO:0016020">
    <property type="term" value="C:membrane"/>
    <property type="evidence" value="ECO:0007669"/>
    <property type="project" value="UniProtKB-SubCell"/>
</dbReference>
<keyword evidence="2 5" id="KW-0812">Transmembrane</keyword>
<name>A0A1W1CIE3_9ZZZZ</name>
<feature type="transmembrane region" description="Helical" evidence="5">
    <location>
        <begin position="198"/>
        <end position="214"/>
    </location>
</feature>
<dbReference type="AlphaFoldDB" id="A0A1W1CIE3"/>
<accession>A0A1W1CIE3</accession>
<sequence>MIKQINYTKYINYALIAYAFSFPISKAATNLFEVLAILLWLFEGNWREKFSLYKENLLTIVIALLIGFSLLSILWHGNSETSLRYIAKYRHLLPIFVFYSSFERRYISHILSAFLAAMFISEVVSYGIFFELIHYKNISPTDPTPFMSHMTYSTILAFTVNILLVRFFYEKELKYKLFYIFFFITATTNLFINGGRTGQIIFIVLIFITMLYSVKHKLKAIGISMIVLLVTFSLAYNFSLNFHRRLNGLSTDINNVVVHNNYDGSGGARLALSIMGVHTFLEHPILGTGVGYTMKDIVKYANESHFDGEYFKGFSDYHSGFLTISVQLGIVGLFISLLIIYSLFTFKYANREYKLLNVLFATSFMMLSFTHNTFHTMNPMVFFALFAGFFNAISQRKEEQ</sequence>
<gene>
    <name evidence="7" type="ORF">MNB_SM-6-1419</name>
</gene>
<feature type="transmembrane region" description="Helical" evidence="5">
    <location>
        <begin position="176"/>
        <end position="192"/>
    </location>
</feature>
<feature type="transmembrane region" description="Helical" evidence="5">
    <location>
        <begin position="110"/>
        <end position="130"/>
    </location>
</feature>